<protein>
    <submittedName>
        <fullName evidence="2">Uncharacterized protein</fullName>
    </submittedName>
</protein>
<dbReference type="EMBL" id="JARQZJ010000125">
    <property type="protein sequence ID" value="KAK9890518.1"/>
    <property type="molecule type" value="Genomic_DNA"/>
</dbReference>
<reference evidence="2 3" key="1">
    <citation type="submission" date="2023-03" db="EMBL/GenBank/DDBJ databases">
        <title>Genome insight into feeding habits of ladybird beetles.</title>
        <authorList>
            <person name="Li H.-S."/>
            <person name="Huang Y.-H."/>
            <person name="Pang H."/>
        </authorList>
    </citation>
    <scope>NUCLEOTIDE SEQUENCE [LARGE SCALE GENOMIC DNA]</scope>
    <source>
        <strain evidence="2">SYSU_2023b</strain>
        <tissue evidence="2">Whole body</tissue>
    </source>
</reference>
<accession>A0AAW1VAP6</accession>
<dbReference type="InterPro" id="IPR008914">
    <property type="entry name" value="PEBP"/>
</dbReference>
<feature type="chain" id="PRO_5043519933" evidence="1">
    <location>
        <begin position="24"/>
        <end position="314"/>
    </location>
</feature>
<dbReference type="InterPro" id="IPR035810">
    <property type="entry name" value="PEBP_euk"/>
</dbReference>
<gene>
    <name evidence="2" type="ORF">WA026_010594</name>
</gene>
<keyword evidence="3" id="KW-1185">Reference proteome</keyword>
<feature type="signal peptide" evidence="1">
    <location>
        <begin position="1"/>
        <end position="23"/>
    </location>
</feature>
<dbReference type="InterPro" id="IPR036610">
    <property type="entry name" value="PEBP-like_sf"/>
</dbReference>
<comment type="caution">
    <text evidence="2">The sequence shown here is derived from an EMBL/GenBank/DDBJ whole genome shotgun (WGS) entry which is preliminary data.</text>
</comment>
<keyword evidence="1" id="KW-0732">Signal</keyword>
<dbReference type="Pfam" id="PF01161">
    <property type="entry name" value="PBP"/>
    <property type="match status" value="2"/>
</dbReference>
<dbReference type="Gene3D" id="3.90.280.10">
    <property type="entry name" value="PEBP-like"/>
    <property type="match status" value="2"/>
</dbReference>
<dbReference type="CDD" id="cd00866">
    <property type="entry name" value="PEBP_euk"/>
    <property type="match status" value="2"/>
</dbReference>
<proteinExistence type="predicted"/>
<dbReference type="AlphaFoldDB" id="A0AAW1VAP6"/>
<name>A0AAW1VAP6_9CUCU</name>
<evidence type="ECO:0000313" key="3">
    <source>
        <dbReference type="Proteomes" id="UP001431783"/>
    </source>
</evidence>
<evidence type="ECO:0000256" key="1">
    <source>
        <dbReference type="SAM" id="SignalP"/>
    </source>
</evidence>
<dbReference type="SUPFAM" id="SSF49777">
    <property type="entry name" value="PEBP-like"/>
    <property type="match status" value="2"/>
</dbReference>
<dbReference type="PANTHER" id="PTHR11362">
    <property type="entry name" value="PHOSPHATIDYLETHANOLAMINE-BINDING PROTEIN"/>
    <property type="match status" value="1"/>
</dbReference>
<dbReference type="Proteomes" id="UP001431783">
    <property type="component" value="Unassembled WGS sequence"/>
</dbReference>
<dbReference type="PANTHER" id="PTHR11362:SF82">
    <property type="entry name" value="PHOSPHATIDYLETHANOLAMINE-BINDING PROTEIN 4"/>
    <property type="match status" value="1"/>
</dbReference>
<organism evidence="2 3">
    <name type="scientific">Henosepilachna vigintioctopunctata</name>
    <dbReference type="NCBI Taxonomy" id="420089"/>
    <lineage>
        <taxon>Eukaryota</taxon>
        <taxon>Metazoa</taxon>
        <taxon>Ecdysozoa</taxon>
        <taxon>Arthropoda</taxon>
        <taxon>Hexapoda</taxon>
        <taxon>Insecta</taxon>
        <taxon>Pterygota</taxon>
        <taxon>Neoptera</taxon>
        <taxon>Endopterygota</taxon>
        <taxon>Coleoptera</taxon>
        <taxon>Polyphaga</taxon>
        <taxon>Cucujiformia</taxon>
        <taxon>Coccinelloidea</taxon>
        <taxon>Coccinellidae</taxon>
        <taxon>Epilachninae</taxon>
        <taxon>Epilachnini</taxon>
        <taxon>Henosepilachna</taxon>
    </lineage>
</organism>
<sequence>MEEVTTMKTVFCMLAFTACLVSSDNVGEVEKAFTANEIDKDMIKPVPQKKLEVFYPKTKQIVNLGNELTPKMSEIPHKEWQHWLVVNIPGSDLSKGEVLNEYVGSGPPKDSGLHRYVFVLFKQPGKITFTEPKHSKTDGNRGNFSVKRFAEKYNMGNAIAGNFFQAKFDDSAFIDNQLDQDIIKAVPKNKLEVFYEKPKLIVNLGNELAPKNVIDAPQVIYESDPQAFYTLSMVDPDVPSRSSLNRTEWSHWLVVNIPGSDLSKGEVLDEYIGPMPLKDTGLHRYVFLLFKQPEKSYSKNLNTRKQMEKEEIFL</sequence>
<evidence type="ECO:0000313" key="2">
    <source>
        <dbReference type="EMBL" id="KAK9890518.1"/>
    </source>
</evidence>